<comment type="catalytic activity">
    <reaction evidence="9">
        <text>L-threonyl-[protein] + ATP = O-phospho-L-threonyl-[protein] + ADP + H(+)</text>
        <dbReference type="Rhea" id="RHEA:46608"/>
        <dbReference type="Rhea" id="RHEA-COMP:11060"/>
        <dbReference type="Rhea" id="RHEA-COMP:11605"/>
        <dbReference type="ChEBI" id="CHEBI:15378"/>
        <dbReference type="ChEBI" id="CHEBI:30013"/>
        <dbReference type="ChEBI" id="CHEBI:30616"/>
        <dbReference type="ChEBI" id="CHEBI:61977"/>
        <dbReference type="ChEBI" id="CHEBI:456216"/>
        <dbReference type="EC" id="2.7.11.1"/>
    </reaction>
</comment>
<feature type="domain" description="Protein kinase" evidence="13">
    <location>
        <begin position="231"/>
        <end position="487"/>
    </location>
</feature>
<feature type="binding site" evidence="11">
    <location>
        <position position="260"/>
    </location>
    <ligand>
        <name>ATP</name>
        <dbReference type="ChEBI" id="CHEBI:30616"/>
    </ligand>
</feature>
<evidence type="ECO:0000256" key="3">
    <source>
        <dbReference type="ARBA" id="ARBA00022527"/>
    </source>
</evidence>
<keyword evidence="5" id="KW-0808">Transferase</keyword>
<dbReference type="PROSITE" id="PS00107">
    <property type="entry name" value="PROTEIN_KINASE_ATP"/>
    <property type="match status" value="1"/>
</dbReference>
<dbReference type="GO" id="GO:0005524">
    <property type="term" value="F:ATP binding"/>
    <property type="evidence" value="ECO:0007669"/>
    <property type="project" value="UniProtKB-UniRule"/>
</dbReference>
<accession>L8H3C4</accession>
<dbReference type="SMART" id="SM00220">
    <property type="entry name" value="S_TKc"/>
    <property type="match status" value="1"/>
</dbReference>
<proteinExistence type="inferred from homology"/>
<dbReference type="Gene3D" id="3.30.200.20">
    <property type="entry name" value="Phosphorylase Kinase, domain 1"/>
    <property type="match status" value="1"/>
</dbReference>
<dbReference type="RefSeq" id="XP_004340985.1">
    <property type="nucleotide sequence ID" value="XM_004340937.1"/>
</dbReference>
<dbReference type="OMA" id="CELTSCQ"/>
<evidence type="ECO:0000256" key="7">
    <source>
        <dbReference type="ARBA" id="ARBA00022777"/>
    </source>
</evidence>
<protein>
    <recommendedName>
        <fullName evidence="2">non-specific serine/threonine protein kinase</fullName>
        <ecNumber evidence="2">2.7.11.1</ecNumber>
    </recommendedName>
</protein>
<evidence type="ECO:0000256" key="1">
    <source>
        <dbReference type="ARBA" id="ARBA00009903"/>
    </source>
</evidence>
<evidence type="ECO:0000256" key="9">
    <source>
        <dbReference type="ARBA" id="ARBA00047899"/>
    </source>
</evidence>
<feature type="compositionally biased region" description="Polar residues" evidence="12">
    <location>
        <begin position="157"/>
        <end position="173"/>
    </location>
</feature>
<evidence type="ECO:0000256" key="11">
    <source>
        <dbReference type="PROSITE-ProRule" id="PRU10141"/>
    </source>
</evidence>
<dbReference type="Pfam" id="PF00069">
    <property type="entry name" value="Pkinase"/>
    <property type="match status" value="1"/>
</dbReference>
<dbReference type="Gene3D" id="1.10.510.10">
    <property type="entry name" value="Transferase(Phosphotransferase) domain 1"/>
    <property type="match status" value="1"/>
</dbReference>
<dbReference type="Pfam" id="PF00433">
    <property type="entry name" value="Pkinase_C"/>
    <property type="match status" value="1"/>
</dbReference>
<keyword evidence="16" id="KW-1185">Reference proteome</keyword>
<evidence type="ECO:0000256" key="6">
    <source>
        <dbReference type="ARBA" id="ARBA00022741"/>
    </source>
</evidence>
<evidence type="ECO:0000259" key="13">
    <source>
        <dbReference type="PROSITE" id="PS50011"/>
    </source>
</evidence>
<gene>
    <name evidence="15" type="ORF">ACA1_232680</name>
</gene>
<evidence type="ECO:0000256" key="5">
    <source>
        <dbReference type="ARBA" id="ARBA00022679"/>
    </source>
</evidence>
<dbReference type="EMBL" id="KB007939">
    <property type="protein sequence ID" value="ELR18921.1"/>
    <property type="molecule type" value="Genomic_DNA"/>
</dbReference>
<dbReference type="SMART" id="SM00133">
    <property type="entry name" value="S_TK_X"/>
    <property type="match status" value="1"/>
</dbReference>
<keyword evidence="8 11" id="KW-0067">ATP-binding</keyword>
<dbReference type="InterPro" id="IPR017892">
    <property type="entry name" value="Pkinase_C"/>
</dbReference>
<dbReference type="Proteomes" id="UP000011083">
    <property type="component" value="Unassembled WGS sequence"/>
</dbReference>
<feature type="region of interest" description="Disordered" evidence="12">
    <location>
        <begin position="121"/>
        <end position="215"/>
    </location>
</feature>
<dbReference type="KEGG" id="acan:ACA1_232680"/>
<feature type="region of interest" description="Disordered" evidence="12">
    <location>
        <begin position="19"/>
        <end position="39"/>
    </location>
</feature>
<sequence>MQTATSSVAAKGIPIRKAPLPALSSSNLPASFSTNGPSIVPRDKKGLAAGKALSSPSLPCASSSSAEFNDLIPHHQQPFHFASCHSAHHHEPIHNIDDKEQDVGDLVFDDLFISKETTTPTFRTTTSTSSSSSSSSTSTTCTSTPGSHHRRHHQRQPSTINSGSEGEDSSSLTEGAGSEGEDNGGGEGFEHDSGDDDDRHHLGEEDGEESEEVGPSHYLDLETSKVDLNDFTLLKLIGQGGYGKVYQVQKKDTEHVYAMKVLRKKHLITTGALEGTMVEREVLRSIRHPFIVSLHYAFQTEGKVYLVMDYLNGGQLFFHLREEAMFSEDLVRFYTAEIVLALEHLHQQGIIHRDLKPENILLNSDGNLCLTDFGLSKAVEEGQSARTFCGTLEYMAPEMLKGQPYGKATDWWSLGILIYDMLTGNPPWTSANNSTLQKKILTQKLRLPTYLSREAASIIRQLLNRDAKKRLGSGKNGIRDIKEHPFFKGVPWKKMLNKEVDPPFRPRIEKGVFDVGNFDKKFTDAAPTDSPVKSIDDITASQRELFAGFSYVRSCSPIAFSPSTASNGVDITGMDSAGNIEEEEDNTDDEEEDTA</sequence>
<keyword evidence="4" id="KW-0597">Phosphoprotein</keyword>
<keyword evidence="7 15" id="KW-0418">Kinase</keyword>
<dbReference type="SUPFAM" id="SSF56112">
    <property type="entry name" value="Protein kinase-like (PK-like)"/>
    <property type="match status" value="1"/>
</dbReference>
<feature type="compositionally biased region" description="Low complexity" evidence="12">
    <location>
        <begin position="19"/>
        <end position="33"/>
    </location>
</feature>
<dbReference type="VEuPathDB" id="AmoebaDB:ACA1_232680"/>
<dbReference type="GO" id="GO:0004674">
    <property type="term" value="F:protein serine/threonine kinase activity"/>
    <property type="evidence" value="ECO:0007669"/>
    <property type="project" value="UniProtKB-KW"/>
</dbReference>
<dbReference type="STRING" id="1257118.L8H3C4"/>
<keyword evidence="3" id="KW-0723">Serine/threonine-protein kinase</keyword>
<organism evidence="15 16">
    <name type="scientific">Acanthamoeba castellanii (strain ATCC 30010 / Neff)</name>
    <dbReference type="NCBI Taxonomy" id="1257118"/>
    <lineage>
        <taxon>Eukaryota</taxon>
        <taxon>Amoebozoa</taxon>
        <taxon>Discosea</taxon>
        <taxon>Longamoebia</taxon>
        <taxon>Centramoebida</taxon>
        <taxon>Acanthamoebidae</taxon>
        <taxon>Acanthamoeba</taxon>
    </lineage>
</organism>
<dbReference type="PROSITE" id="PS50011">
    <property type="entry name" value="PROTEIN_KINASE_DOM"/>
    <property type="match status" value="1"/>
</dbReference>
<dbReference type="InterPro" id="IPR017441">
    <property type="entry name" value="Protein_kinase_ATP_BS"/>
</dbReference>
<dbReference type="PROSITE" id="PS00108">
    <property type="entry name" value="PROTEIN_KINASE_ST"/>
    <property type="match status" value="1"/>
</dbReference>
<evidence type="ECO:0000256" key="12">
    <source>
        <dbReference type="SAM" id="MobiDB-lite"/>
    </source>
</evidence>
<evidence type="ECO:0000256" key="4">
    <source>
        <dbReference type="ARBA" id="ARBA00022553"/>
    </source>
</evidence>
<dbReference type="GO" id="GO:0106310">
    <property type="term" value="F:protein serine kinase activity"/>
    <property type="evidence" value="ECO:0007669"/>
    <property type="project" value="RHEA"/>
</dbReference>
<evidence type="ECO:0000256" key="8">
    <source>
        <dbReference type="ARBA" id="ARBA00022840"/>
    </source>
</evidence>
<dbReference type="OrthoDB" id="63267at2759"/>
<evidence type="ECO:0000256" key="2">
    <source>
        <dbReference type="ARBA" id="ARBA00012513"/>
    </source>
</evidence>
<dbReference type="FunFam" id="1.10.510.10:FF:000008">
    <property type="entry name" value="Non-specific serine/threonine protein kinase"/>
    <property type="match status" value="1"/>
</dbReference>
<reference evidence="15 16" key="1">
    <citation type="journal article" date="2013" name="Genome Biol.">
        <title>Genome of Acanthamoeba castellanii highlights extensive lateral gene transfer and early evolution of tyrosine kinase signaling.</title>
        <authorList>
            <person name="Clarke M."/>
            <person name="Lohan A.J."/>
            <person name="Liu B."/>
            <person name="Lagkouvardos I."/>
            <person name="Roy S."/>
            <person name="Zafar N."/>
            <person name="Bertelli C."/>
            <person name="Schilde C."/>
            <person name="Kianianmomeni A."/>
            <person name="Burglin T.R."/>
            <person name="Frech C."/>
            <person name="Turcotte B."/>
            <person name="Kopec K.O."/>
            <person name="Synnott J.M."/>
            <person name="Choo C."/>
            <person name="Paponov I."/>
            <person name="Finkler A."/>
            <person name="Soon Heng Tan C."/>
            <person name="Hutchins A.P."/>
            <person name="Weinmeier T."/>
            <person name="Rattei T."/>
            <person name="Chu J.S."/>
            <person name="Gimenez G."/>
            <person name="Irimia M."/>
            <person name="Rigden D.J."/>
            <person name="Fitzpatrick D.A."/>
            <person name="Lorenzo-Morales J."/>
            <person name="Bateman A."/>
            <person name="Chiu C.H."/>
            <person name="Tang P."/>
            <person name="Hegemann P."/>
            <person name="Fromm H."/>
            <person name="Raoult D."/>
            <person name="Greub G."/>
            <person name="Miranda-Saavedra D."/>
            <person name="Chen N."/>
            <person name="Nash P."/>
            <person name="Ginger M.L."/>
            <person name="Horn M."/>
            <person name="Schaap P."/>
            <person name="Caler L."/>
            <person name="Loftus B."/>
        </authorList>
    </citation>
    <scope>NUCLEOTIDE SEQUENCE [LARGE SCALE GENOMIC DNA]</scope>
    <source>
        <strain evidence="15 16">Neff</strain>
    </source>
</reference>
<dbReference type="InterPro" id="IPR000719">
    <property type="entry name" value="Prot_kinase_dom"/>
</dbReference>
<comment type="similarity">
    <text evidence="1">Belongs to the protein kinase superfamily. AGC Ser/Thr protein kinase family.</text>
</comment>
<dbReference type="AlphaFoldDB" id="L8H3C4"/>
<dbReference type="InterPro" id="IPR000961">
    <property type="entry name" value="AGC-kinase_C"/>
</dbReference>
<feature type="region of interest" description="Disordered" evidence="12">
    <location>
        <begin position="564"/>
        <end position="595"/>
    </location>
</feature>
<dbReference type="InterPro" id="IPR011009">
    <property type="entry name" value="Kinase-like_dom_sf"/>
</dbReference>
<evidence type="ECO:0000259" key="14">
    <source>
        <dbReference type="PROSITE" id="PS51285"/>
    </source>
</evidence>
<feature type="domain" description="AGC-kinase C-terminal" evidence="14">
    <location>
        <begin position="488"/>
        <end position="561"/>
    </location>
</feature>
<dbReference type="FunFam" id="3.30.200.20:FF:000524">
    <property type="entry name" value="Non-specific serine/threonine protein kinase"/>
    <property type="match status" value="1"/>
</dbReference>
<dbReference type="GeneID" id="14919893"/>
<evidence type="ECO:0000313" key="16">
    <source>
        <dbReference type="Proteomes" id="UP000011083"/>
    </source>
</evidence>
<evidence type="ECO:0000256" key="10">
    <source>
        <dbReference type="ARBA" id="ARBA00048679"/>
    </source>
</evidence>
<dbReference type="InterPro" id="IPR008271">
    <property type="entry name" value="Ser/Thr_kinase_AS"/>
</dbReference>
<comment type="catalytic activity">
    <reaction evidence="10">
        <text>L-seryl-[protein] + ATP = O-phospho-L-seryl-[protein] + ADP + H(+)</text>
        <dbReference type="Rhea" id="RHEA:17989"/>
        <dbReference type="Rhea" id="RHEA-COMP:9863"/>
        <dbReference type="Rhea" id="RHEA-COMP:11604"/>
        <dbReference type="ChEBI" id="CHEBI:15378"/>
        <dbReference type="ChEBI" id="CHEBI:29999"/>
        <dbReference type="ChEBI" id="CHEBI:30616"/>
        <dbReference type="ChEBI" id="CHEBI:83421"/>
        <dbReference type="ChEBI" id="CHEBI:456216"/>
        <dbReference type="EC" id="2.7.11.1"/>
    </reaction>
</comment>
<evidence type="ECO:0000313" key="15">
    <source>
        <dbReference type="EMBL" id="ELR18921.1"/>
    </source>
</evidence>
<name>L8H3C4_ACACF</name>
<feature type="compositionally biased region" description="Low complexity" evidence="12">
    <location>
        <begin position="121"/>
        <end position="144"/>
    </location>
</feature>
<dbReference type="PANTHER" id="PTHR24351">
    <property type="entry name" value="RIBOSOMAL PROTEIN S6 KINASE"/>
    <property type="match status" value="1"/>
</dbReference>
<dbReference type="PROSITE" id="PS51285">
    <property type="entry name" value="AGC_KINASE_CTER"/>
    <property type="match status" value="1"/>
</dbReference>
<keyword evidence="6 11" id="KW-0547">Nucleotide-binding</keyword>
<dbReference type="InterPro" id="IPR045270">
    <property type="entry name" value="STKc_AGC"/>
</dbReference>
<dbReference type="CDD" id="cd05123">
    <property type="entry name" value="STKc_AGC"/>
    <property type="match status" value="1"/>
</dbReference>
<feature type="compositionally biased region" description="Basic and acidic residues" evidence="12">
    <location>
        <begin position="188"/>
        <end position="204"/>
    </location>
</feature>
<feature type="compositionally biased region" description="Acidic residues" evidence="12">
    <location>
        <begin position="580"/>
        <end position="595"/>
    </location>
</feature>
<dbReference type="EC" id="2.7.11.1" evidence="2"/>